<protein>
    <recommendedName>
        <fullName evidence="6">Mucoidy inhibitor A</fullName>
    </recommendedName>
</protein>
<feature type="domain" description="DUF4140" evidence="3">
    <location>
        <begin position="40"/>
        <end position="137"/>
    </location>
</feature>
<dbReference type="Proteomes" id="UP000027195">
    <property type="component" value="Unassembled WGS sequence"/>
</dbReference>
<dbReference type="PANTHER" id="PTHR31005">
    <property type="entry name" value="DUF4139 DOMAIN-CONTAINING PROTEIN"/>
    <property type="match status" value="1"/>
</dbReference>
<reference evidence="5" key="1">
    <citation type="journal article" date="2014" name="Proc. Natl. Acad. Sci. U.S.A.">
        <title>Extensive sampling of basidiomycete genomes demonstrates inadequacy of the white-rot/brown-rot paradigm for wood decay fungi.</title>
        <authorList>
            <person name="Riley R."/>
            <person name="Salamov A.A."/>
            <person name="Brown D.W."/>
            <person name="Nagy L.G."/>
            <person name="Floudas D."/>
            <person name="Held B.W."/>
            <person name="Levasseur A."/>
            <person name="Lombard V."/>
            <person name="Morin E."/>
            <person name="Otillar R."/>
            <person name="Lindquist E.A."/>
            <person name="Sun H."/>
            <person name="LaButti K.M."/>
            <person name="Schmutz J."/>
            <person name="Jabbour D."/>
            <person name="Luo H."/>
            <person name="Baker S.E."/>
            <person name="Pisabarro A.G."/>
            <person name="Walton J.D."/>
            <person name="Blanchette R.A."/>
            <person name="Henrissat B."/>
            <person name="Martin F."/>
            <person name="Cullen D."/>
            <person name="Hibbett D.S."/>
            <person name="Grigoriev I.V."/>
        </authorList>
    </citation>
    <scope>NUCLEOTIDE SEQUENCE [LARGE SCALE GENOMIC DNA]</scope>
    <source>
        <strain evidence="5">FD-172 SS1</strain>
    </source>
</reference>
<keyword evidence="5" id="KW-1185">Reference proteome</keyword>
<evidence type="ECO:0000313" key="5">
    <source>
        <dbReference type="Proteomes" id="UP000027195"/>
    </source>
</evidence>
<accession>A0A067MBS1</accession>
<dbReference type="AlphaFoldDB" id="A0A067MBS1"/>
<dbReference type="NCBIfam" id="TIGR02231">
    <property type="entry name" value="mucoidy inhibitor MuiA family protein"/>
    <property type="match status" value="1"/>
</dbReference>
<feature type="region of interest" description="Disordered" evidence="1">
    <location>
        <begin position="303"/>
        <end position="330"/>
    </location>
</feature>
<dbReference type="InterPro" id="IPR025554">
    <property type="entry name" value="DUF4140"/>
</dbReference>
<proteinExistence type="predicted"/>
<organism evidence="4 5">
    <name type="scientific">Botryobasidium botryosum (strain FD-172 SS1)</name>
    <dbReference type="NCBI Taxonomy" id="930990"/>
    <lineage>
        <taxon>Eukaryota</taxon>
        <taxon>Fungi</taxon>
        <taxon>Dikarya</taxon>
        <taxon>Basidiomycota</taxon>
        <taxon>Agaricomycotina</taxon>
        <taxon>Agaricomycetes</taxon>
        <taxon>Cantharellales</taxon>
        <taxon>Botryobasidiaceae</taxon>
        <taxon>Botryobasidium</taxon>
    </lineage>
</organism>
<dbReference type="Pfam" id="PF13598">
    <property type="entry name" value="DUF4139"/>
    <property type="match status" value="1"/>
</dbReference>
<dbReference type="STRING" id="930990.A0A067MBS1"/>
<gene>
    <name evidence="4" type="ORF">BOTBODRAFT_160836</name>
</gene>
<dbReference type="Pfam" id="PF13600">
    <property type="entry name" value="DUF4140"/>
    <property type="match status" value="1"/>
</dbReference>
<evidence type="ECO:0000256" key="1">
    <source>
        <dbReference type="SAM" id="MobiDB-lite"/>
    </source>
</evidence>
<feature type="domain" description="DUF4139" evidence="2">
    <location>
        <begin position="229"/>
        <end position="596"/>
    </location>
</feature>
<name>A0A067MBS1_BOTB1</name>
<evidence type="ECO:0000313" key="4">
    <source>
        <dbReference type="EMBL" id="KDQ13208.1"/>
    </source>
</evidence>
<dbReference type="HOGENOM" id="CLU_010457_2_0_1"/>
<dbReference type="OrthoDB" id="10068793at2759"/>
<sequence>MTMAKVSDVDAASVASTAVPDARTNVVQLVSADISTIAGVSLYGSRAEITRIAKIDLEAGQNRITITGLPSAMLEETLRVEGKGSATIHDVTVARTPATPQPHPQKSATSPHLQSLYKERKAVGSELYRVSKHLEALERFASTLNAKDNSIDQVVEVMARYEPEAAVLHERTYDLEQRLLELDDSILEEQSRLRSEADAATAPTVSSELGKQLTVAIFARGKGPVELVLVYAVSSASWRATYETRVVTANSTKDGGAPVDLTYKAAINQSTGEDWADVPIVLETASPTFGLSIPQLVPHTLSVHRPRSRSPDRYEHSRRRRAHYSRSRSISPHRYPHVVTVRAGRSMESHRSHSPPAPQMVAQEAVVTSMGNVTASFSIPGRSNIPSDGEDHQVTIAKLKLEARLQWVAVPSMSLQTHLKGYIENTSEYTFLPGKTSVYLDGSFISKSPVPPVSPRESFECSLGVDPSIRITFHPRTKKAAKSGLYTKTQTHSYSQRITVFNTRTQPVENVAVLAQVPVSQDAAITVKVSSPALPPAADQNQGGSASGSGAPSAVRVSGAVSAAWEDSREGRFKWTAKLAPQEKLMLELEWEVSAPAATVINGL</sequence>
<dbReference type="InterPro" id="IPR011935">
    <property type="entry name" value="CHP02231"/>
</dbReference>
<evidence type="ECO:0008006" key="6">
    <source>
        <dbReference type="Google" id="ProtNLM"/>
    </source>
</evidence>
<dbReference type="EMBL" id="KL198045">
    <property type="protein sequence ID" value="KDQ13208.1"/>
    <property type="molecule type" value="Genomic_DNA"/>
</dbReference>
<dbReference type="InterPro" id="IPR037291">
    <property type="entry name" value="DUF4139"/>
</dbReference>
<feature type="compositionally biased region" description="Basic residues" evidence="1">
    <location>
        <begin position="316"/>
        <end position="326"/>
    </location>
</feature>
<dbReference type="InParanoid" id="A0A067MBS1"/>
<dbReference type="PANTHER" id="PTHR31005:SF8">
    <property type="entry name" value="DUF4139 DOMAIN-CONTAINING PROTEIN"/>
    <property type="match status" value="1"/>
</dbReference>
<evidence type="ECO:0000259" key="3">
    <source>
        <dbReference type="Pfam" id="PF13600"/>
    </source>
</evidence>
<evidence type="ECO:0000259" key="2">
    <source>
        <dbReference type="Pfam" id="PF13598"/>
    </source>
</evidence>